<evidence type="ECO:0000313" key="2">
    <source>
        <dbReference type="EMBL" id="KAK9265907.1"/>
    </source>
</evidence>
<gene>
    <name evidence="2" type="ORF">L1049_001782</name>
</gene>
<feature type="coiled-coil region" evidence="1">
    <location>
        <begin position="16"/>
        <end position="50"/>
    </location>
</feature>
<reference evidence="2 3" key="1">
    <citation type="journal article" date="2024" name="Plant J.">
        <title>Genome sequences and population genomics reveal climatic adaptation and genomic divergence between two closely related sweetgum species.</title>
        <authorList>
            <person name="Xu W.Q."/>
            <person name="Ren C.Q."/>
            <person name="Zhang X.Y."/>
            <person name="Comes H.P."/>
            <person name="Liu X.H."/>
            <person name="Li Y.G."/>
            <person name="Kettle C.J."/>
            <person name="Jalonen R."/>
            <person name="Gaisberger H."/>
            <person name="Ma Y.Z."/>
            <person name="Qiu Y.X."/>
        </authorList>
    </citation>
    <scope>NUCLEOTIDE SEQUENCE [LARGE SCALE GENOMIC DNA]</scope>
    <source>
        <strain evidence="2">Hangzhou</strain>
    </source>
</reference>
<protein>
    <submittedName>
        <fullName evidence="2">Uncharacterized protein</fullName>
    </submittedName>
</protein>
<dbReference type="PANTHER" id="PTHR31170:SF17">
    <property type="match status" value="1"/>
</dbReference>
<dbReference type="Proteomes" id="UP001415857">
    <property type="component" value="Unassembled WGS sequence"/>
</dbReference>
<keyword evidence="1" id="KW-0175">Coiled coil</keyword>
<comment type="caution">
    <text evidence="2">The sequence shown here is derived from an EMBL/GenBank/DDBJ whole genome shotgun (WGS) entry which is preliminary data.</text>
</comment>
<dbReference type="Pfam" id="PF03140">
    <property type="entry name" value="DUF247"/>
    <property type="match status" value="1"/>
</dbReference>
<dbReference type="EMBL" id="JBBPBK010000283">
    <property type="protein sequence ID" value="KAK9265907.1"/>
    <property type="molecule type" value="Genomic_DNA"/>
</dbReference>
<dbReference type="PANTHER" id="PTHR31170">
    <property type="entry name" value="BNAC04G53230D PROTEIN"/>
    <property type="match status" value="1"/>
</dbReference>
<accession>A0AAP0N2R7</accession>
<keyword evidence="3" id="KW-1185">Reference proteome</keyword>
<organism evidence="2 3">
    <name type="scientific">Liquidambar formosana</name>
    <name type="common">Formosan gum</name>
    <dbReference type="NCBI Taxonomy" id="63359"/>
    <lineage>
        <taxon>Eukaryota</taxon>
        <taxon>Viridiplantae</taxon>
        <taxon>Streptophyta</taxon>
        <taxon>Embryophyta</taxon>
        <taxon>Tracheophyta</taxon>
        <taxon>Spermatophyta</taxon>
        <taxon>Magnoliopsida</taxon>
        <taxon>eudicotyledons</taxon>
        <taxon>Gunneridae</taxon>
        <taxon>Pentapetalae</taxon>
        <taxon>Saxifragales</taxon>
        <taxon>Altingiaceae</taxon>
        <taxon>Liquidambar</taxon>
    </lineage>
</organism>
<dbReference type="AlphaFoldDB" id="A0AAP0N2R7"/>
<sequence>MVVSIGPYHHGKKELCAMEEQKLRCLQSLLERREENTERHILALAKLEEEACKFYADPIDLNPEAFAKIFLIILDAWNVH</sequence>
<evidence type="ECO:0000256" key="1">
    <source>
        <dbReference type="SAM" id="Coils"/>
    </source>
</evidence>
<evidence type="ECO:0000313" key="3">
    <source>
        <dbReference type="Proteomes" id="UP001415857"/>
    </source>
</evidence>
<proteinExistence type="predicted"/>
<dbReference type="InterPro" id="IPR004158">
    <property type="entry name" value="DUF247_pln"/>
</dbReference>
<name>A0AAP0N2R7_LIQFO</name>